<dbReference type="AlphaFoldDB" id="A0A5B8JLA9"/>
<reference evidence="2 3" key="1">
    <citation type="submission" date="2019-07" db="EMBL/GenBank/DDBJ databases">
        <authorList>
            <person name="Zhu P."/>
        </authorList>
    </citation>
    <scope>NUCLEOTIDE SEQUENCE [LARGE SCALE GENOMIC DNA]</scope>
    <source>
        <strain evidence="2 3">SSL-25</strain>
    </source>
</reference>
<accession>A0A5B8JLA9</accession>
<dbReference type="KEGG" id="sqz:FQU76_20640"/>
<evidence type="ECO:0000256" key="1">
    <source>
        <dbReference type="SAM" id="MobiDB-lite"/>
    </source>
</evidence>
<sequence>MNTATQDAAVWIETLHRRFPELLTELAPGRRSPSAVGAGRPAPGRPSSPLRLHISDTVRDITDGVVELDEAVHDRLRLGRPRHARVPQRLARIASLLGEIDAHPDLAEHVRNEARRMTGRCGRALGDPEPVVRVGGRCPWCESVSLRAFPDRRAVLCVNPGCRCGADDCPCGTDPAHRHTWQEADGGAPPGTPPGTDWRTVSATMDAAAKGARR</sequence>
<dbReference type="RefSeq" id="WP_146481822.1">
    <property type="nucleotide sequence ID" value="NZ_CP042266.1"/>
</dbReference>
<evidence type="ECO:0000313" key="2">
    <source>
        <dbReference type="EMBL" id="QDY78510.1"/>
    </source>
</evidence>
<evidence type="ECO:0000313" key="3">
    <source>
        <dbReference type="Proteomes" id="UP000320580"/>
    </source>
</evidence>
<dbReference type="OrthoDB" id="3535442at2"/>
<proteinExistence type="predicted"/>
<feature type="region of interest" description="Disordered" evidence="1">
    <location>
        <begin position="28"/>
        <end position="49"/>
    </location>
</feature>
<dbReference type="Proteomes" id="UP000320580">
    <property type="component" value="Chromosome"/>
</dbReference>
<gene>
    <name evidence="2" type="ORF">FQU76_20640</name>
</gene>
<organism evidence="2 3">
    <name type="scientific">Streptomyces qinzhouensis</name>
    <dbReference type="NCBI Taxonomy" id="2599401"/>
    <lineage>
        <taxon>Bacteria</taxon>
        <taxon>Bacillati</taxon>
        <taxon>Actinomycetota</taxon>
        <taxon>Actinomycetes</taxon>
        <taxon>Kitasatosporales</taxon>
        <taxon>Streptomycetaceae</taxon>
        <taxon>Streptomyces</taxon>
    </lineage>
</organism>
<dbReference type="EMBL" id="CP042266">
    <property type="protein sequence ID" value="QDY78510.1"/>
    <property type="molecule type" value="Genomic_DNA"/>
</dbReference>
<feature type="region of interest" description="Disordered" evidence="1">
    <location>
        <begin position="182"/>
        <end position="214"/>
    </location>
</feature>
<protein>
    <submittedName>
        <fullName evidence="2">Uncharacterized protein</fullName>
    </submittedName>
</protein>
<keyword evidence="3" id="KW-1185">Reference proteome</keyword>
<name>A0A5B8JLA9_9ACTN</name>